<evidence type="ECO:0000256" key="4">
    <source>
        <dbReference type="ARBA" id="ARBA00022588"/>
    </source>
</evidence>
<evidence type="ECO:0000313" key="9">
    <source>
        <dbReference type="EMBL" id="JAD01941.1"/>
    </source>
</evidence>
<dbReference type="FunFam" id="3.40.80.10:FF:000001">
    <property type="entry name" value="Peptidoglycan recognition protein 1"/>
    <property type="match status" value="1"/>
</dbReference>
<dbReference type="InterPro" id="IPR015510">
    <property type="entry name" value="PGRP"/>
</dbReference>
<reference evidence="9" key="1">
    <citation type="submission" date="2014-11" db="EMBL/GenBank/DDBJ databases">
        <authorList>
            <person name="Geib S."/>
        </authorList>
    </citation>
    <scope>NUCLEOTIDE SEQUENCE</scope>
</reference>
<dbReference type="SMART" id="SM00644">
    <property type="entry name" value="Ami_2"/>
    <property type="match status" value="1"/>
</dbReference>
<dbReference type="GO" id="GO:0008270">
    <property type="term" value="F:zinc ion binding"/>
    <property type="evidence" value="ECO:0007669"/>
    <property type="project" value="InterPro"/>
</dbReference>
<dbReference type="GO" id="GO:0045087">
    <property type="term" value="P:innate immune response"/>
    <property type="evidence" value="ECO:0007669"/>
    <property type="project" value="UniProtKB-KW"/>
</dbReference>
<organism evidence="9">
    <name type="scientific">Zeugodacus cucurbitae</name>
    <name type="common">Melon fruit fly</name>
    <name type="synonym">Bactrocera cucurbitae</name>
    <dbReference type="NCBI Taxonomy" id="28588"/>
    <lineage>
        <taxon>Eukaryota</taxon>
        <taxon>Metazoa</taxon>
        <taxon>Ecdysozoa</taxon>
        <taxon>Arthropoda</taxon>
        <taxon>Hexapoda</taxon>
        <taxon>Insecta</taxon>
        <taxon>Pterygota</taxon>
        <taxon>Neoptera</taxon>
        <taxon>Endopterygota</taxon>
        <taxon>Diptera</taxon>
        <taxon>Brachycera</taxon>
        <taxon>Muscomorpha</taxon>
        <taxon>Tephritoidea</taxon>
        <taxon>Tephritidae</taxon>
        <taxon>Zeugodacus</taxon>
        <taxon>Zeugodacus</taxon>
    </lineage>
</organism>
<reference evidence="9" key="2">
    <citation type="journal article" date="2015" name="Gigascience">
        <title>Reconstructing a comprehensive transcriptome assembly of a white-pupal translocated strain of the pest fruit fly Bactrocera cucurbitae.</title>
        <authorList>
            <person name="Sim S.B."/>
            <person name="Calla B."/>
            <person name="Hall B."/>
            <person name="DeRego T."/>
            <person name="Geib S.M."/>
        </authorList>
    </citation>
    <scope>NUCLEOTIDE SEQUENCE</scope>
</reference>
<keyword evidence="5" id="KW-0391">Immunity</keyword>
<dbReference type="CDD" id="cd06583">
    <property type="entry name" value="PGRP"/>
    <property type="match status" value="1"/>
</dbReference>
<feature type="domain" description="N-acetylmuramoyl-L-alanine amidase" evidence="7">
    <location>
        <begin position="200"/>
        <end position="337"/>
    </location>
</feature>
<dbReference type="OrthoDB" id="10001926at2759"/>
<dbReference type="AlphaFoldDB" id="A0A0A1WTG9"/>
<dbReference type="PANTHER" id="PTHR11022">
    <property type="entry name" value="PEPTIDOGLYCAN RECOGNITION PROTEIN"/>
    <property type="match status" value="1"/>
</dbReference>
<evidence type="ECO:0000256" key="1">
    <source>
        <dbReference type="ARBA" id="ARBA00004613"/>
    </source>
</evidence>
<dbReference type="GO" id="GO:0005576">
    <property type="term" value="C:extracellular region"/>
    <property type="evidence" value="ECO:0007669"/>
    <property type="project" value="UniProtKB-SubCell"/>
</dbReference>
<feature type="compositionally biased region" description="Low complexity" evidence="6">
    <location>
        <begin position="36"/>
        <end position="48"/>
    </location>
</feature>
<evidence type="ECO:0000256" key="5">
    <source>
        <dbReference type="ARBA" id="ARBA00022859"/>
    </source>
</evidence>
<proteinExistence type="inferred from homology"/>
<feature type="region of interest" description="Disordered" evidence="6">
    <location>
        <begin position="1"/>
        <end position="54"/>
    </location>
</feature>
<dbReference type="PANTHER" id="PTHR11022:SF41">
    <property type="entry name" value="PEPTIDOGLYCAN-RECOGNITION PROTEIN LC-RELATED"/>
    <property type="match status" value="1"/>
</dbReference>
<dbReference type="Gene3D" id="3.40.80.10">
    <property type="entry name" value="Peptidoglycan recognition protein-like"/>
    <property type="match status" value="1"/>
</dbReference>
<sequence length="360" mass="40702">MSKIGGLNATKEAATREWLEQQEQLSHSEFEEDDISSIAESSIISSSDGDYETEAEEDYDLTNNTLTTTVLGNQYTPTDMSVVIENLRQLLNSINSVQTLENVHIENSSNVTIGNVTNINGNIQIIQRIKKPPPHNTRQTSTTTATAKTVRKKSNDSSITPVSEEQEERVKRDAFIERIKYKIPKELCSVIPRSTWLAQKPMEDYDYIQEPLKLVIISHTATESSEKQAVNVRIIRDIQCFHIESREWNDIAYNFLVGCDGNVYQGRGWGVVGAHTIGYNSKSLGIAFIGCFMRQLPSEAALNSCKNFLKRGVEEGHLAPDYKLIAHCQCRSTESPGRKLYEELQTWEHFYNIGEEEDTE</sequence>
<dbReference type="Pfam" id="PF01510">
    <property type="entry name" value="Amidase_2"/>
    <property type="match status" value="1"/>
</dbReference>
<name>A0A0A1WTG9_ZEUCU</name>
<keyword evidence="4" id="KW-0399">Innate immunity</keyword>
<keyword evidence="3" id="KW-0964">Secreted</keyword>
<dbReference type="InterPro" id="IPR002502">
    <property type="entry name" value="Amidase_domain"/>
</dbReference>
<dbReference type="InterPro" id="IPR036505">
    <property type="entry name" value="Amidase/PGRP_sf"/>
</dbReference>
<evidence type="ECO:0000256" key="3">
    <source>
        <dbReference type="ARBA" id="ARBA00022525"/>
    </source>
</evidence>
<dbReference type="SUPFAM" id="SSF55846">
    <property type="entry name" value="N-acetylmuramoyl-L-alanine amidase-like"/>
    <property type="match status" value="1"/>
</dbReference>
<dbReference type="GO" id="GO:0008745">
    <property type="term" value="F:N-acetylmuramoyl-L-alanine amidase activity"/>
    <property type="evidence" value="ECO:0007669"/>
    <property type="project" value="InterPro"/>
</dbReference>
<feature type="domain" description="Peptidoglycan recognition protein family" evidence="8">
    <location>
        <begin position="188"/>
        <end position="331"/>
    </location>
</feature>
<dbReference type="InterPro" id="IPR006619">
    <property type="entry name" value="PGRP_domain_met/bac"/>
</dbReference>
<protein>
    <submittedName>
        <fullName evidence="9">Peptidoglycan-recognition protein LE</fullName>
    </submittedName>
</protein>
<dbReference type="SMART" id="SM00701">
    <property type="entry name" value="PGRP"/>
    <property type="match status" value="1"/>
</dbReference>
<feature type="compositionally biased region" description="Low complexity" evidence="6">
    <location>
        <begin position="137"/>
        <end position="148"/>
    </location>
</feature>
<dbReference type="GO" id="GO:0009253">
    <property type="term" value="P:peptidoglycan catabolic process"/>
    <property type="evidence" value="ECO:0007669"/>
    <property type="project" value="InterPro"/>
</dbReference>
<evidence type="ECO:0000256" key="6">
    <source>
        <dbReference type="SAM" id="MobiDB-lite"/>
    </source>
</evidence>
<feature type="region of interest" description="Disordered" evidence="6">
    <location>
        <begin position="132"/>
        <end position="166"/>
    </location>
</feature>
<dbReference type="EMBL" id="GBXI01012351">
    <property type="protein sequence ID" value="JAD01941.1"/>
    <property type="molecule type" value="Transcribed_RNA"/>
</dbReference>
<evidence type="ECO:0000259" key="8">
    <source>
        <dbReference type="SMART" id="SM00701"/>
    </source>
</evidence>
<accession>A0A0A1WTG9</accession>
<comment type="subcellular location">
    <subcellularLocation>
        <location evidence="1">Secreted</location>
    </subcellularLocation>
</comment>
<evidence type="ECO:0000259" key="7">
    <source>
        <dbReference type="SMART" id="SM00644"/>
    </source>
</evidence>
<gene>
    <name evidence="9" type="primary">PGRP-LE</name>
    <name evidence="9" type="ORF">g.667</name>
</gene>
<comment type="similarity">
    <text evidence="2">Belongs to the N-acetylmuramoyl-L-alanine amidase 2 family.</text>
</comment>
<evidence type="ECO:0000256" key="2">
    <source>
        <dbReference type="ARBA" id="ARBA00007553"/>
    </source>
</evidence>